<proteinExistence type="predicted"/>
<organism evidence="2 3">
    <name type="scientific">Plasmodiophora brassicae</name>
    <name type="common">Clubroot disease agent</name>
    <dbReference type="NCBI Taxonomy" id="37360"/>
    <lineage>
        <taxon>Eukaryota</taxon>
        <taxon>Sar</taxon>
        <taxon>Rhizaria</taxon>
        <taxon>Endomyxa</taxon>
        <taxon>Phytomyxea</taxon>
        <taxon>Plasmodiophorida</taxon>
        <taxon>Plasmodiophoridae</taxon>
        <taxon>Plasmodiophora</taxon>
    </lineage>
</organism>
<dbReference type="Pfam" id="PF01728">
    <property type="entry name" value="FtsJ"/>
    <property type="match status" value="1"/>
</dbReference>
<feature type="domain" description="Ribosomal RNA methyltransferase FtsJ" evidence="1">
    <location>
        <begin position="151"/>
        <end position="313"/>
    </location>
</feature>
<dbReference type="OrthoDB" id="417125at2759"/>
<dbReference type="Gene3D" id="3.40.50.150">
    <property type="entry name" value="Vaccinia Virus protein VP39"/>
    <property type="match status" value="1"/>
</dbReference>
<dbReference type="GO" id="GO:0032259">
    <property type="term" value="P:methylation"/>
    <property type="evidence" value="ECO:0007669"/>
    <property type="project" value="InterPro"/>
</dbReference>
<evidence type="ECO:0000313" key="3">
    <source>
        <dbReference type="Proteomes" id="UP000039324"/>
    </source>
</evidence>
<dbReference type="GO" id="GO:0008168">
    <property type="term" value="F:methyltransferase activity"/>
    <property type="evidence" value="ECO:0007669"/>
    <property type="project" value="InterPro"/>
</dbReference>
<accession>A0A0G4J3Y5</accession>
<dbReference type="InterPro" id="IPR029063">
    <property type="entry name" value="SAM-dependent_MTases_sf"/>
</dbReference>
<gene>
    <name evidence="2" type="ORF">PBRA_002530</name>
</gene>
<dbReference type="Proteomes" id="UP000039324">
    <property type="component" value="Unassembled WGS sequence"/>
</dbReference>
<keyword evidence="3" id="KW-1185">Reference proteome</keyword>
<sequence>MAYVPPHRRQAPQEQQPEEVIASISDDDAAIPAQCGPRCAEWILGNARRCPQHAYLDSPETVAIAVWFSSRSTVFRRWCKTRRRAETNPEVQNCFRRPPASSNDRGAARWDSCQQNVAPLFNRFLRYAADIDVGVGYVGRAAKAVASKGSFTFLDMGFAPGGMTALLLDVDDRVRGVGVSLAPEAGGNVFPATLESSGRFVAIQDDILAVAKNGFRADVVPVGGFDLAIVGITISGSNQSDESEHADLKDHLHLAQMELALRHVRPGGMVLMRMHLSIRRLETQMLGVMLDRFRGRHAVTKPLTEFAMRKTYWVLFDGYEPDPASTDTLRNTVVSAEPVEDSTLVPFESIDAFLEALGPRMLPIVEPVWAQQSDVLDWIMSGKRSRLCGRCRATGKICRACTCYVMPAVARAFLQVSSRLASTKHPLLMYPDSPGVARGRCRSRRPHPSSGATWNHRSIGHATLLIAVP</sequence>
<dbReference type="AlphaFoldDB" id="A0A0G4J3Y5"/>
<dbReference type="InterPro" id="IPR002877">
    <property type="entry name" value="RNA_MeTrfase_FtsJ_dom"/>
</dbReference>
<evidence type="ECO:0000259" key="1">
    <source>
        <dbReference type="Pfam" id="PF01728"/>
    </source>
</evidence>
<reference evidence="2 3" key="1">
    <citation type="submission" date="2015-02" db="EMBL/GenBank/DDBJ databases">
        <authorList>
            <person name="Chooi Y.-H."/>
        </authorList>
    </citation>
    <scope>NUCLEOTIDE SEQUENCE [LARGE SCALE GENOMIC DNA]</scope>
    <source>
        <strain evidence="2">E3</strain>
    </source>
</reference>
<dbReference type="EMBL" id="CDSF01000122">
    <property type="protein sequence ID" value="CEP02265.1"/>
    <property type="molecule type" value="Genomic_DNA"/>
</dbReference>
<name>A0A0G4J3Y5_PLABS</name>
<protein>
    <recommendedName>
        <fullName evidence="1">Ribosomal RNA methyltransferase FtsJ domain-containing protein</fullName>
    </recommendedName>
</protein>
<evidence type="ECO:0000313" key="2">
    <source>
        <dbReference type="EMBL" id="CEP02265.1"/>
    </source>
</evidence>
<dbReference type="OMA" id="LCKFENE"/>
<dbReference type="SUPFAM" id="SSF53335">
    <property type="entry name" value="S-adenosyl-L-methionine-dependent methyltransferases"/>
    <property type="match status" value="1"/>
</dbReference>